<sequence length="43" mass="4758">MSVRHEIRLTLLAIAILAGLAVEKMERHDVAECQVCGVRIQAL</sequence>
<name>A0A1H7FYV5_9RHOB</name>
<dbReference type="Proteomes" id="UP000199283">
    <property type="component" value="Unassembled WGS sequence"/>
</dbReference>
<keyword evidence="2" id="KW-1185">Reference proteome</keyword>
<dbReference type="AlphaFoldDB" id="A0A1H7FYV5"/>
<protein>
    <submittedName>
        <fullName evidence="1">Uncharacterized protein</fullName>
    </submittedName>
</protein>
<evidence type="ECO:0000313" key="1">
    <source>
        <dbReference type="EMBL" id="SEK30984.1"/>
    </source>
</evidence>
<proteinExistence type="predicted"/>
<gene>
    <name evidence="1" type="ORF">SAMN04488526_0254</name>
</gene>
<dbReference type="EMBL" id="FNZQ01000001">
    <property type="protein sequence ID" value="SEK30984.1"/>
    <property type="molecule type" value="Genomic_DNA"/>
</dbReference>
<reference evidence="1 2" key="1">
    <citation type="submission" date="2016-10" db="EMBL/GenBank/DDBJ databases">
        <authorList>
            <person name="de Groot N.N."/>
        </authorList>
    </citation>
    <scope>NUCLEOTIDE SEQUENCE [LARGE SCALE GENOMIC DNA]</scope>
    <source>
        <strain evidence="1 2">DSM 14858</strain>
    </source>
</reference>
<organism evidence="1 2">
    <name type="scientific">Jannaschia helgolandensis</name>
    <dbReference type="NCBI Taxonomy" id="188906"/>
    <lineage>
        <taxon>Bacteria</taxon>
        <taxon>Pseudomonadati</taxon>
        <taxon>Pseudomonadota</taxon>
        <taxon>Alphaproteobacteria</taxon>
        <taxon>Rhodobacterales</taxon>
        <taxon>Roseobacteraceae</taxon>
        <taxon>Jannaschia</taxon>
    </lineage>
</organism>
<evidence type="ECO:0000313" key="2">
    <source>
        <dbReference type="Proteomes" id="UP000199283"/>
    </source>
</evidence>
<accession>A0A1H7FYV5</accession>
<dbReference type="RefSeq" id="WP_281243193.1">
    <property type="nucleotide sequence ID" value="NZ_FNZQ01000001.1"/>
</dbReference>